<keyword evidence="1" id="KW-0472">Membrane</keyword>
<keyword evidence="1" id="KW-0812">Transmembrane</keyword>
<evidence type="ECO:0000313" key="2">
    <source>
        <dbReference type="EMBL" id="SDB80297.1"/>
    </source>
</evidence>
<evidence type="ECO:0000313" key="3">
    <source>
        <dbReference type="Proteomes" id="UP000199086"/>
    </source>
</evidence>
<accession>A0A1G6GEA0</accession>
<dbReference type="OrthoDB" id="9796770at2"/>
<keyword evidence="1" id="KW-1133">Transmembrane helix</keyword>
<evidence type="ECO:0008006" key="4">
    <source>
        <dbReference type="Google" id="ProtNLM"/>
    </source>
</evidence>
<dbReference type="Gene3D" id="3.40.50.1820">
    <property type="entry name" value="alpha/beta hydrolase"/>
    <property type="match status" value="1"/>
</dbReference>
<dbReference type="EMBL" id="FMYF01000002">
    <property type="protein sequence ID" value="SDB80297.1"/>
    <property type="molecule type" value="Genomic_DNA"/>
</dbReference>
<protein>
    <recommendedName>
        <fullName evidence="4">Alpha/beta hydrolase family protein</fullName>
    </recommendedName>
</protein>
<dbReference type="SUPFAM" id="SSF53474">
    <property type="entry name" value="alpha/beta-Hydrolases"/>
    <property type="match status" value="1"/>
</dbReference>
<name>A0A1G6GEA0_9ACTN</name>
<dbReference type="STRING" id="1577474.GA0111570_10283"/>
<dbReference type="AlphaFoldDB" id="A0A1G6GEA0"/>
<dbReference type="InterPro" id="IPR029058">
    <property type="entry name" value="AB_hydrolase_fold"/>
</dbReference>
<evidence type="ECO:0000256" key="1">
    <source>
        <dbReference type="SAM" id="Phobius"/>
    </source>
</evidence>
<feature type="transmembrane region" description="Helical" evidence="1">
    <location>
        <begin position="12"/>
        <end position="33"/>
    </location>
</feature>
<sequence>MAGPGKRITSSLGILLGAITATALLCGGVLLVMSPGRVARTTVTALEVPTYFFSGAYDYTVNHDMSEQYLRQLDAPVKGFYLFTESAHSPIFEEPDKVARIIKDDVFNGTNALADAS</sequence>
<proteinExistence type="predicted"/>
<dbReference type="RefSeq" id="WP_092606195.1">
    <property type="nucleotide sequence ID" value="NZ_FMYF01000002.1"/>
</dbReference>
<dbReference type="Proteomes" id="UP000199086">
    <property type="component" value="Unassembled WGS sequence"/>
</dbReference>
<reference evidence="2 3" key="1">
    <citation type="submission" date="2016-06" db="EMBL/GenBank/DDBJ databases">
        <authorList>
            <person name="Olsen C.W."/>
            <person name="Carey S."/>
            <person name="Hinshaw L."/>
            <person name="Karasin A.I."/>
        </authorList>
    </citation>
    <scope>NUCLEOTIDE SEQUENCE [LARGE SCALE GENOMIC DNA]</scope>
    <source>
        <strain evidence="2 3">LZ-22</strain>
    </source>
</reference>
<gene>
    <name evidence="2" type="ORF">GA0111570_10283</name>
</gene>
<keyword evidence="3" id="KW-1185">Reference proteome</keyword>
<organism evidence="2 3">
    <name type="scientific">Raineyella antarctica</name>
    <dbReference type="NCBI Taxonomy" id="1577474"/>
    <lineage>
        <taxon>Bacteria</taxon>
        <taxon>Bacillati</taxon>
        <taxon>Actinomycetota</taxon>
        <taxon>Actinomycetes</taxon>
        <taxon>Propionibacteriales</taxon>
        <taxon>Propionibacteriaceae</taxon>
        <taxon>Raineyella</taxon>
    </lineage>
</organism>